<dbReference type="Pfam" id="PF14471">
    <property type="entry name" value="DUF4428"/>
    <property type="match status" value="1"/>
</dbReference>
<evidence type="ECO:0000259" key="1">
    <source>
        <dbReference type="Pfam" id="PF14471"/>
    </source>
</evidence>
<reference evidence="4 5" key="1">
    <citation type="submission" date="2015-09" db="EMBL/GenBank/DDBJ databases">
        <authorList>
            <consortium name="Pathogen Informatics"/>
        </authorList>
    </citation>
    <scope>NUCLEOTIDE SEQUENCE [LARGE SCALE GENOMIC DNA]</scope>
    <source>
        <strain evidence="2 5">2789STDY5608823</strain>
        <strain evidence="3 4">2789STDY5834902</strain>
    </source>
</reference>
<proteinExistence type="predicted"/>
<dbReference type="InterPro" id="IPR027872">
    <property type="entry name" value="DUF4428"/>
</dbReference>
<evidence type="ECO:0000313" key="2">
    <source>
        <dbReference type="EMBL" id="CUN52510.1"/>
    </source>
</evidence>
<dbReference type="EMBL" id="CYYP01000002">
    <property type="protein sequence ID" value="CUN52510.1"/>
    <property type="molecule type" value="Genomic_DNA"/>
</dbReference>
<gene>
    <name evidence="2" type="ORF">ERS852381_00332</name>
    <name evidence="3" type="ORF">ERS852514_01346</name>
</gene>
<dbReference type="Proteomes" id="UP000095468">
    <property type="component" value="Unassembled WGS sequence"/>
</dbReference>
<protein>
    <recommendedName>
        <fullName evidence="1">DUF4428 domain-containing protein</fullName>
    </recommendedName>
</protein>
<accession>A0A173XMR1</accession>
<name>A0A173XMR1_9ACTN</name>
<evidence type="ECO:0000313" key="5">
    <source>
        <dbReference type="Proteomes" id="UP000095468"/>
    </source>
</evidence>
<feature type="domain" description="DUF4428" evidence="1">
    <location>
        <begin position="12"/>
        <end position="59"/>
    </location>
</feature>
<evidence type="ECO:0000313" key="4">
    <source>
        <dbReference type="Proteomes" id="UP000095454"/>
    </source>
</evidence>
<dbReference type="RefSeq" id="WP_055252143.1">
    <property type="nucleotide sequence ID" value="NZ_CABIXX010000023.1"/>
</dbReference>
<organism evidence="2 5">
    <name type="scientific">Collinsella aerofaciens</name>
    <dbReference type="NCBI Taxonomy" id="74426"/>
    <lineage>
        <taxon>Bacteria</taxon>
        <taxon>Bacillati</taxon>
        <taxon>Actinomycetota</taxon>
        <taxon>Coriobacteriia</taxon>
        <taxon>Coriobacteriales</taxon>
        <taxon>Coriobacteriaceae</taxon>
        <taxon>Collinsella</taxon>
    </lineage>
</organism>
<dbReference type="EMBL" id="CZAQ01000023">
    <property type="protein sequence ID" value="CUP19194.1"/>
    <property type="molecule type" value="Genomic_DNA"/>
</dbReference>
<evidence type="ECO:0000313" key="3">
    <source>
        <dbReference type="EMBL" id="CUP19194.1"/>
    </source>
</evidence>
<dbReference type="Proteomes" id="UP000095454">
    <property type="component" value="Unassembled WGS sequence"/>
</dbReference>
<dbReference type="AlphaFoldDB" id="A0A173XMR1"/>
<sequence>MGFFDKMFEKKECAICGTELGLLGKTKINEGYLCKECVGKLSPYFHGYRSSTADDIREQLAYREANAERLASFNPTRTLSAGRTNIMLDEDAGLLIITSQSRWRDANPDIIEFSQVLGCDMDIDEHRTEIYRETKDGERESYNPPRYDLDYDFNLTIHVNTPYFTEINLRVNDSTIDQRGSIEYREAKRQATEVRDALVQLRQETRDSVVAAKAPKTAVTCPFCGATTIPDASGRCEYCGGAIGA</sequence>